<accession>A0A1W6A040</accession>
<dbReference type="AlphaFoldDB" id="A0A1W6A040"/>
<reference evidence="1 2" key="1">
    <citation type="submission" date="2017-04" db="EMBL/GenBank/DDBJ databases">
        <title>The whole genome sequencing and assembly of Halobacillus mangrovi strain.</title>
        <authorList>
            <person name="Lee S.-J."/>
            <person name="Park M.-K."/>
            <person name="Kim J.-Y."/>
            <person name="Lee Y.-J."/>
            <person name="Yi H."/>
            <person name="Bahn Y.-S."/>
            <person name="Kim J.F."/>
            <person name="Lee D.-W."/>
        </authorList>
    </citation>
    <scope>NUCLEOTIDE SEQUENCE [LARGE SCALE GENOMIC DNA]</scope>
    <source>
        <strain evidence="1 2">KTB 131</strain>
    </source>
</reference>
<evidence type="ECO:0000313" key="2">
    <source>
        <dbReference type="Proteomes" id="UP000192527"/>
    </source>
</evidence>
<dbReference type="Pfam" id="PF06042">
    <property type="entry name" value="NTP_transf_6"/>
    <property type="match status" value="1"/>
</dbReference>
<dbReference type="RefSeq" id="WP_085031480.1">
    <property type="nucleotide sequence ID" value="NZ_CP020772.1"/>
</dbReference>
<dbReference type="EMBL" id="CP020772">
    <property type="protein sequence ID" value="ARI78938.1"/>
    <property type="molecule type" value="Genomic_DNA"/>
</dbReference>
<evidence type="ECO:0000313" key="1">
    <source>
        <dbReference type="EMBL" id="ARI78938.1"/>
    </source>
</evidence>
<evidence type="ECO:0008006" key="3">
    <source>
        <dbReference type="Google" id="ProtNLM"/>
    </source>
</evidence>
<dbReference type="STRING" id="402384.HM131_19830"/>
<dbReference type="InterPro" id="IPR009267">
    <property type="entry name" value="NTP_transf_6"/>
</dbReference>
<gene>
    <name evidence="1" type="ORF">HM131_19830</name>
</gene>
<dbReference type="PANTHER" id="PTHR39166:SF1">
    <property type="entry name" value="BLL1166 PROTEIN"/>
    <property type="match status" value="1"/>
</dbReference>
<proteinExistence type="predicted"/>
<protein>
    <recommendedName>
        <fullName evidence="3">Nucleotidyltransferase family protein</fullName>
    </recommendedName>
</protein>
<keyword evidence="2" id="KW-1185">Reference proteome</keyword>
<dbReference type="Proteomes" id="UP000192527">
    <property type="component" value="Chromosome"/>
</dbReference>
<name>A0A1W6A040_9BACI</name>
<sequence>MEAKLIEIIQSHPFLPKLFDACDTYFTDYYIGAGVITQTVWNHLHGYERTYGIGDADVIYFDSTESTDRKEEKLLEKRIKEKLPDFPYDIDLTNEALVHYWYERKFNKKISPYQSCEQAIRTWPTTASAVGIRRANSGYEVYAPFGLEDLFQMIIRPNKAIITEEVYHQKARKWKEKWPQVMVMPW</sequence>
<dbReference type="OrthoDB" id="1901124at2"/>
<dbReference type="KEGG" id="hmn:HM131_19830"/>
<organism evidence="1 2">
    <name type="scientific">Halobacillus mangrovi</name>
    <dbReference type="NCBI Taxonomy" id="402384"/>
    <lineage>
        <taxon>Bacteria</taxon>
        <taxon>Bacillati</taxon>
        <taxon>Bacillota</taxon>
        <taxon>Bacilli</taxon>
        <taxon>Bacillales</taxon>
        <taxon>Bacillaceae</taxon>
        <taxon>Halobacillus</taxon>
    </lineage>
</organism>
<dbReference type="PANTHER" id="PTHR39166">
    <property type="entry name" value="BLL1166 PROTEIN"/>
    <property type="match status" value="1"/>
</dbReference>